<feature type="domain" description="AMP-dependent synthetase/ligase" evidence="1">
    <location>
        <begin position="6"/>
        <end position="334"/>
    </location>
</feature>
<dbReference type="PANTHER" id="PTHR45527:SF1">
    <property type="entry name" value="FATTY ACID SYNTHASE"/>
    <property type="match status" value="1"/>
</dbReference>
<dbReference type="Gene3D" id="2.30.38.10">
    <property type="entry name" value="Luciferase, Domain 3"/>
    <property type="match status" value="1"/>
</dbReference>
<protein>
    <submittedName>
        <fullName evidence="2">Amino acid adenylation domain-containing protein</fullName>
    </submittedName>
</protein>
<dbReference type="Pfam" id="PF00501">
    <property type="entry name" value="AMP-binding"/>
    <property type="match status" value="1"/>
</dbReference>
<evidence type="ECO:0000259" key="1">
    <source>
        <dbReference type="Pfam" id="PF00501"/>
    </source>
</evidence>
<dbReference type="EMBL" id="JAUZMZ010000365">
    <property type="protein sequence ID" value="MEE2035537.1"/>
    <property type="molecule type" value="Genomic_DNA"/>
</dbReference>
<dbReference type="Proteomes" id="UP001331936">
    <property type="component" value="Unassembled WGS sequence"/>
</dbReference>
<dbReference type="SUPFAM" id="SSF56801">
    <property type="entry name" value="Acetyl-CoA synthetase-like"/>
    <property type="match status" value="1"/>
</dbReference>
<dbReference type="Gene3D" id="3.30.300.30">
    <property type="match status" value="1"/>
</dbReference>
<gene>
    <name evidence="2" type="ORF">Q8814_26135</name>
</gene>
<evidence type="ECO:0000313" key="2">
    <source>
        <dbReference type="EMBL" id="MEE2035537.1"/>
    </source>
</evidence>
<proteinExistence type="predicted"/>
<dbReference type="InterPro" id="IPR010071">
    <property type="entry name" value="AA_adenyl_dom"/>
</dbReference>
<accession>A0ABU7JZW7</accession>
<reference evidence="2 3" key="1">
    <citation type="submission" date="2023-08" db="EMBL/GenBank/DDBJ databases">
        <authorList>
            <person name="Girao M."/>
            <person name="Carvalho M.F."/>
        </authorList>
    </citation>
    <scope>NUCLEOTIDE SEQUENCE [LARGE SCALE GENOMIC DNA]</scope>
    <source>
        <strain evidence="2 3">CC-R104</strain>
    </source>
</reference>
<evidence type="ECO:0000313" key="3">
    <source>
        <dbReference type="Proteomes" id="UP001331936"/>
    </source>
</evidence>
<comment type="caution">
    <text evidence="2">The sequence shown here is derived from an EMBL/GenBank/DDBJ whole genome shotgun (WGS) entry which is preliminary data.</text>
</comment>
<feature type="non-terminal residue" evidence="2">
    <location>
        <position position="453"/>
    </location>
</feature>
<name>A0ABU7JZW7_9NOCA</name>
<feature type="non-terminal residue" evidence="2">
    <location>
        <position position="1"/>
    </location>
</feature>
<sequence length="453" mass="48295">ESLRPGAAVTYRELDERSTRLARVLRAAGAGPETFVALGISRSVESVTAMWAITKTGAAFVPVDPRYPADRIAFMLDDCGATLGVTTGAHRTDLPDTVRWLVLDDPDLAATLTGTAATALTDRDRTVPLRLDHAAYLIYTSGSTGRPKGVLTTHRSLDNFARDQRDRFHPGPGGRVMHFSSPSFDASIFEYLMAFGSGATLVVVPPHIYGGAELGRVLRETAVTHGFITPAALASLDPADLTRFVDLAVGGEAWPPELRDTWVHGRRLVNAYGPTETTIMAAISDPLTPDGDLTLGGPLRGVHAVVLDAALRPVPVGPAGELYLARLGLARGYHARPDLTAARVVADPYGQPGERLYRTGDMVRWSTAHPGGDPHLAYVGRSDFQVKVRGFRIEPGEIDAVLSSHPTVAFAVTLGLPAPSGDTVLVAYAHPAPHADIDPATLKDHVAQHLPSH</sequence>
<dbReference type="RefSeq" id="WP_330154830.1">
    <property type="nucleotide sequence ID" value="NZ_JAUZMZ010000365.1"/>
</dbReference>
<dbReference type="InterPro" id="IPR045851">
    <property type="entry name" value="AMP-bd_C_sf"/>
</dbReference>
<dbReference type="InterPro" id="IPR020845">
    <property type="entry name" value="AMP-binding_CS"/>
</dbReference>
<dbReference type="NCBIfam" id="TIGR01733">
    <property type="entry name" value="AA-adenyl-dom"/>
    <property type="match status" value="1"/>
</dbReference>
<dbReference type="InterPro" id="IPR000873">
    <property type="entry name" value="AMP-dep_synth/lig_dom"/>
</dbReference>
<dbReference type="Gene3D" id="3.40.50.980">
    <property type="match status" value="2"/>
</dbReference>
<keyword evidence="3" id="KW-1185">Reference proteome</keyword>
<organism evidence="2 3">
    <name type="scientific">Rhodococcus chondri</name>
    <dbReference type="NCBI Taxonomy" id="3065941"/>
    <lineage>
        <taxon>Bacteria</taxon>
        <taxon>Bacillati</taxon>
        <taxon>Actinomycetota</taxon>
        <taxon>Actinomycetes</taxon>
        <taxon>Mycobacteriales</taxon>
        <taxon>Nocardiaceae</taxon>
        <taxon>Rhodococcus</taxon>
    </lineage>
</organism>
<dbReference type="PANTHER" id="PTHR45527">
    <property type="entry name" value="NONRIBOSOMAL PEPTIDE SYNTHETASE"/>
    <property type="match status" value="1"/>
</dbReference>
<dbReference type="PROSITE" id="PS00455">
    <property type="entry name" value="AMP_BINDING"/>
    <property type="match status" value="1"/>
</dbReference>